<reference evidence="6 7" key="1">
    <citation type="submission" date="2006-03" db="EMBL/GenBank/DDBJ databases">
        <title>Complete sequence of Rhodopseudomonas palustris BisB5.</title>
        <authorList>
            <consortium name="US DOE Joint Genome Institute"/>
            <person name="Copeland A."/>
            <person name="Lucas S."/>
            <person name="Lapidus A."/>
            <person name="Barry K."/>
            <person name="Detter J.C."/>
            <person name="Glavina del Rio T."/>
            <person name="Hammon N."/>
            <person name="Israni S."/>
            <person name="Dalin E."/>
            <person name="Tice H."/>
            <person name="Pitluck S."/>
            <person name="Chain P."/>
            <person name="Malfatti S."/>
            <person name="Shin M."/>
            <person name="Vergez L."/>
            <person name="Schmutz J."/>
            <person name="Larimer F."/>
            <person name="Land M."/>
            <person name="Hauser L."/>
            <person name="Pelletier D.A."/>
            <person name="Kyrpides N."/>
            <person name="Lykidis A."/>
            <person name="Oda Y."/>
            <person name="Harwood C.S."/>
            <person name="Richardson P."/>
        </authorList>
    </citation>
    <scope>NUCLEOTIDE SEQUENCE [LARGE SCALE GENOMIC DNA]</scope>
    <source>
        <strain evidence="6 7">BisB5</strain>
    </source>
</reference>
<dbReference type="eggNOG" id="COG0730">
    <property type="taxonomic scope" value="Bacteria"/>
</dbReference>
<dbReference type="EMBL" id="CP000283">
    <property type="protein sequence ID" value="ABE37602.1"/>
    <property type="molecule type" value="Genomic_DNA"/>
</dbReference>
<feature type="transmembrane region" description="Helical" evidence="5">
    <location>
        <begin position="78"/>
        <end position="96"/>
    </location>
</feature>
<keyword evidence="3 5" id="KW-1133">Transmembrane helix</keyword>
<dbReference type="BioCyc" id="RPAL316057:RPD_RS01880-MONOMER"/>
<dbReference type="KEGG" id="rpd:RPD_0364"/>
<feature type="transmembrane region" description="Helical" evidence="5">
    <location>
        <begin position="209"/>
        <end position="230"/>
    </location>
</feature>
<dbReference type="InterPro" id="IPR002781">
    <property type="entry name" value="TM_pro_TauE-like"/>
</dbReference>
<comment type="similarity">
    <text evidence="5">Belongs to the 4-toluene sulfonate uptake permease (TSUP) (TC 2.A.102) family.</text>
</comment>
<comment type="subcellular location">
    <subcellularLocation>
        <location evidence="5">Cell membrane</location>
        <topology evidence="5">Multi-pass membrane protein</topology>
    </subcellularLocation>
    <subcellularLocation>
        <location evidence="1">Membrane</location>
        <topology evidence="1">Multi-pass membrane protein</topology>
    </subcellularLocation>
</comment>
<dbReference type="Pfam" id="PF01925">
    <property type="entry name" value="TauE"/>
    <property type="match status" value="1"/>
</dbReference>
<feature type="transmembrane region" description="Helical" evidence="5">
    <location>
        <begin position="150"/>
        <end position="174"/>
    </location>
</feature>
<gene>
    <name evidence="6" type="ordered locus">RPD_0364</name>
</gene>
<evidence type="ECO:0000256" key="4">
    <source>
        <dbReference type="ARBA" id="ARBA00023136"/>
    </source>
</evidence>
<evidence type="ECO:0000256" key="5">
    <source>
        <dbReference type="RuleBase" id="RU363041"/>
    </source>
</evidence>
<evidence type="ECO:0000256" key="3">
    <source>
        <dbReference type="ARBA" id="ARBA00022989"/>
    </source>
</evidence>
<evidence type="ECO:0000256" key="2">
    <source>
        <dbReference type="ARBA" id="ARBA00022692"/>
    </source>
</evidence>
<dbReference type="HOGENOM" id="CLU_045498_5_0_5"/>
<dbReference type="PANTHER" id="PTHR43701">
    <property type="entry name" value="MEMBRANE TRANSPORTER PROTEIN MJ0441-RELATED"/>
    <property type="match status" value="1"/>
</dbReference>
<protein>
    <recommendedName>
        <fullName evidence="5">Probable membrane transporter protein</fullName>
    </recommendedName>
</protein>
<dbReference type="Proteomes" id="UP000001818">
    <property type="component" value="Chromosome"/>
</dbReference>
<name>Q13E87_RHOPS</name>
<dbReference type="STRING" id="316057.RPD_0364"/>
<organism evidence="6 7">
    <name type="scientific">Rhodopseudomonas palustris (strain BisB5)</name>
    <dbReference type="NCBI Taxonomy" id="316057"/>
    <lineage>
        <taxon>Bacteria</taxon>
        <taxon>Pseudomonadati</taxon>
        <taxon>Pseudomonadota</taxon>
        <taxon>Alphaproteobacteria</taxon>
        <taxon>Hyphomicrobiales</taxon>
        <taxon>Nitrobacteraceae</taxon>
        <taxon>Rhodopseudomonas</taxon>
    </lineage>
</organism>
<evidence type="ECO:0000313" key="7">
    <source>
        <dbReference type="Proteomes" id="UP000001818"/>
    </source>
</evidence>
<dbReference type="AlphaFoldDB" id="Q13E87"/>
<keyword evidence="5" id="KW-1003">Cell membrane</keyword>
<proteinExistence type="inferred from homology"/>
<keyword evidence="2 5" id="KW-0812">Transmembrane</keyword>
<dbReference type="PANTHER" id="PTHR43701:SF2">
    <property type="entry name" value="MEMBRANE TRANSPORTER PROTEIN YJNA-RELATED"/>
    <property type="match status" value="1"/>
</dbReference>
<accession>Q13E87</accession>
<feature type="transmembrane region" description="Helical" evidence="5">
    <location>
        <begin position="181"/>
        <end position="203"/>
    </location>
</feature>
<feature type="transmembrane region" description="Helical" evidence="5">
    <location>
        <begin position="103"/>
        <end position="120"/>
    </location>
</feature>
<sequence>MAITSADLITVASGGLVGFILALIGGGGSVLAVPLLVYVVGIRSPHVAIGTSSIAVAISALANLLGHWAAGNVRWNCALVFSAAGIGGAFAGSFIAKQIDGQKLLLLFGMLMVVIGVLMSRRQSGGGDPTIRLTIATAKTMLPKLIGTGFGVGALAGFFGIGGGFLIVPGLILATGMPLTSAIGSSLVAVFAFGASTAASYALSGLIDWRLAGLFISGGLIGGLIGIGAGKLIGAHDKVLRGVFSAVVVVVGLYVCYRGVAYFLVAQHPMSL</sequence>
<evidence type="ECO:0000256" key="1">
    <source>
        <dbReference type="ARBA" id="ARBA00004141"/>
    </source>
</evidence>
<dbReference type="InterPro" id="IPR051598">
    <property type="entry name" value="TSUP/Inactive_protease-like"/>
</dbReference>
<keyword evidence="4 5" id="KW-0472">Membrane</keyword>
<dbReference type="GO" id="GO:0005886">
    <property type="term" value="C:plasma membrane"/>
    <property type="evidence" value="ECO:0007669"/>
    <property type="project" value="UniProtKB-SubCell"/>
</dbReference>
<feature type="transmembrane region" description="Helical" evidence="5">
    <location>
        <begin position="47"/>
        <end position="66"/>
    </location>
</feature>
<evidence type="ECO:0000313" key="6">
    <source>
        <dbReference type="EMBL" id="ABE37602.1"/>
    </source>
</evidence>
<feature type="transmembrane region" description="Helical" evidence="5">
    <location>
        <begin position="242"/>
        <end position="265"/>
    </location>
</feature>
<feature type="transmembrane region" description="Helical" evidence="5">
    <location>
        <begin position="16"/>
        <end position="40"/>
    </location>
</feature>